<keyword evidence="3" id="KW-1015">Disulfide bond</keyword>
<name>A0AA40CKW0_9PEZI</name>
<feature type="chain" id="PRO_5041235151" evidence="4">
    <location>
        <begin position="18"/>
        <end position="90"/>
    </location>
</feature>
<proteinExistence type="inferred from homology"/>
<evidence type="ECO:0000313" key="6">
    <source>
        <dbReference type="Proteomes" id="UP001174936"/>
    </source>
</evidence>
<accession>A0AA40CKW0</accession>
<comment type="caution">
    <text evidence="5">The sequence shown here is derived from an EMBL/GenBank/DDBJ whole genome shotgun (WGS) entry which is preliminary data.</text>
</comment>
<keyword evidence="4" id="KW-0732">Signal</keyword>
<gene>
    <name evidence="5" type="ORF">B0T16DRAFT_462162</name>
</gene>
<keyword evidence="6" id="KW-1185">Reference proteome</keyword>
<dbReference type="GO" id="GO:0005576">
    <property type="term" value="C:extracellular region"/>
    <property type="evidence" value="ECO:0007669"/>
    <property type="project" value="InterPro"/>
</dbReference>
<dbReference type="AlphaFoldDB" id="A0AA40CKW0"/>
<comment type="similarity">
    <text evidence="2">Belongs to the cerato-ulmin hydrophobin family.</text>
</comment>
<evidence type="ECO:0000256" key="4">
    <source>
        <dbReference type="SAM" id="SignalP"/>
    </source>
</evidence>
<dbReference type="Gene3D" id="3.20.120.10">
    <property type="entry name" value="Hydrophobin"/>
    <property type="match status" value="1"/>
</dbReference>
<dbReference type="EMBL" id="JAULSV010000006">
    <property type="protein sequence ID" value="KAK0642157.1"/>
    <property type="molecule type" value="Genomic_DNA"/>
</dbReference>
<evidence type="ECO:0000313" key="5">
    <source>
        <dbReference type="EMBL" id="KAK0642157.1"/>
    </source>
</evidence>
<dbReference type="InterPro" id="IPR036686">
    <property type="entry name" value="Class_II_Hydrophobin_sf"/>
</dbReference>
<evidence type="ECO:0000256" key="1">
    <source>
        <dbReference type="ARBA" id="ARBA00004196"/>
    </source>
</evidence>
<sequence>MKPTSAVLLVFIGSVAADLCPPGLGLINRYTACCAASIPGVVAPDYEPVTLSPTDDFNAWRDVCQVDNRWPYCCYLPVPGLGALCEMINS</sequence>
<evidence type="ECO:0000256" key="2">
    <source>
        <dbReference type="ARBA" id="ARBA00009576"/>
    </source>
</evidence>
<dbReference type="Proteomes" id="UP001174936">
    <property type="component" value="Unassembled WGS sequence"/>
</dbReference>
<dbReference type="InterPro" id="IPR010636">
    <property type="entry name" value="Class_II_hydrophobin"/>
</dbReference>
<organism evidence="5 6">
    <name type="scientific">Cercophora newfieldiana</name>
    <dbReference type="NCBI Taxonomy" id="92897"/>
    <lineage>
        <taxon>Eukaryota</taxon>
        <taxon>Fungi</taxon>
        <taxon>Dikarya</taxon>
        <taxon>Ascomycota</taxon>
        <taxon>Pezizomycotina</taxon>
        <taxon>Sordariomycetes</taxon>
        <taxon>Sordariomycetidae</taxon>
        <taxon>Sordariales</taxon>
        <taxon>Lasiosphaeriaceae</taxon>
        <taxon>Cercophora</taxon>
    </lineage>
</organism>
<reference evidence="5" key="1">
    <citation type="submission" date="2023-06" db="EMBL/GenBank/DDBJ databases">
        <title>Genome-scale phylogeny and comparative genomics of the fungal order Sordariales.</title>
        <authorList>
            <consortium name="Lawrence Berkeley National Laboratory"/>
            <person name="Hensen N."/>
            <person name="Bonometti L."/>
            <person name="Westerberg I."/>
            <person name="Brannstrom I.O."/>
            <person name="Guillou S."/>
            <person name="Cros-Aarteil S."/>
            <person name="Calhoun S."/>
            <person name="Haridas S."/>
            <person name="Kuo A."/>
            <person name="Mondo S."/>
            <person name="Pangilinan J."/>
            <person name="Riley R."/>
            <person name="Labutti K."/>
            <person name="Andreopoulos B."/>
            <person name="Lipzen A."/>
            <person name="Chen C."/>
            <person name="Yanf M."/>
            <person name="Daum C."/>
            <person name="Ng V."/>
            <person name="Clum A."/>
            <person name="Steindorff A."/>
            <person name="Ohm R."/>
            <person name="Martin F."/>
            <person name="Silar P."/>
            <person name="Natvig D."/>
            <person name="Lalanne C."/>
            <person name="Gautier V."/>
            <person name="Ament-Velasquez S.L."/>
            <person name="Kruys A."/>
            <person name="Hutchinson M.I."/>
            <person name="Powell A.J."/>
            <person name="Barry K."/>
            <person name="Miller A.N."/>
            <person name="Grigoriev I.V."/>
            <person name="Debuchy R."/>
            <person name="Gladieux P."/>
            <person name="Thoren M.H."/>
            <person name="Johannesson H."/>
        </authorList>
    </citation>
    <scope>NUCLEOTIDE SEQUENCE</scope>
    <source>
        <strain evidence="5">SMH2532-1</strain>
    </source>
</reference>
<comment type="subcellular location">
    <subcellularLocation>
        <location evidence="1">Cell envelope</location>
    </subcellularLocation>
</comment>
<evidence type="ECO:0000256" key="3">
    <source>
        <dbReference type="ARBA" id="ARBA00023157"/>
    </source>
</evidence>
<dbReference type="Pfam" id="PF06766">
    <property type="entry name" value="Hydrophobin_2"/>
    <property type="match status" value="1"/>
</dbReference>
<protein>
    <submittedName>
        <fullName evidence="5">Uncharacterized protein</fullName>
    </submittedName>
</protein>
<feature type="signal peptide" evidence="4">
    <location>
        <begin position="1"/>
        <end position="17"/>
    </location>
</feature>
<dbReference type="SUPFAM" id="SSF101751">
    <property type="entry name" value="Hydrophobin II, HfbII"/>
    <property type="match status" value="1"/>
</dbReference>